<gene>
    <name evidence="2" type="ORF">Amal_01740</name>
</gene>
<dbReference type="Pfam" id="PF03544">
    <property type="entry name" value="TonB_C"/>
    <property type="match status" value="1"/>
</dbReference>
<organism evidence="2 3">
    <name type="scientific">Acetobacter malorum</name>
    <dbReference type="NCBI Taxonomy" id="178901"/>
    <lineage>
        <taxon>Bacteria</taxon>
        <taxon>Pseudomonadati</taxon>
        <taxon>Pseudomonadota</taxon>
        <taxon>Alphaproteobacteria</taxon>
        <taxon>Acetobacterales</taxon>
        <taxon>Acetobacteraceae</taxon>
        <taxon>Acetobacter</taxon>
    </lineage>
</organism>
<sequence length="111" mass="12567">MKKILLPALLMIVTGCSENAKRASDHREPMTATSPNYPELKKGTAFDVVVRAVITKEGSNENCQVVSSQNPHLNETALKMCRQRKPLVGERDNKNLVGRNRLMHFQFRMDD</sequence>
<dbReference type="PROSITE" id="PS51257">
    <property type="entry name" value="PROKAR_LIPOPROTEIN"/>
    <property type="match status" value="1"/>
</dbReference>
<dbReference type="GO" id="GO:0055085">
    <property type="term" value="P:transmembrane transport"/>
    <property type="evidence" value="ECO:0007669"/>
    <property type="project" value="InterPro"/>
</dbReference>
<name>A0A177G6P7_9PROT</name>
<evidence type="ECO:0000259" key="1">
    <source>
        <dbReference type="Pfam" id="PF03544"/>
    </source>
</evidence>
<dbReference type="InterPro" id="IPR037682">
    <property type="entry name" value="TonB_C"/>
</dbReference>
<reference evidence="2 3" key="1">
    <citation type="submission" date="2016-03" db="EMBL/GenBank/DDBJ databases">
        <title>Draft genome sequence of Acetobacter malorum CECT 7742, a strain isolated from strawberry vinegar.</title>
        <authorList>
            <person name="Sainz F."/>
            <person name="Mas A."/>
            <person name="Torija M.J."/>
        </authorList>
    </citation>
    <scope>NUCLEOTIDE SEQUENCE [LARGE SCALE GENOMIC DNA]</scope>
    <source>
        <strain evidence="2 3">CECT 7742</strain>
    </source>
</reference>
<feature type="domain" description="TonB C-terminal" evidence="1">
    <location>
        <begin position="35"/>
        <end position="92"/>
    </location>
</feature>
<comment type="caution">
    <text evidence="2">The sequence shown here is derived from an EMBL/GenBank/DDBJ whole genome shotgun (WGS) entry which is preliminary data.</text>
</comment>
<accession>A0A177G6P7</accession>
<dbReference type="Gene3D" id="3.30.1150.10">
    <property type="match status" value="1"/>
</dbReference>
<protein>
    <recommendedName>
        <fullName evidence="1">TonB C-terminal domain-containing protein</fullName>
    </recommendedName>
</protein>
<dbReference type="SUPFAM" id="SSF74653">
    <property type="entry name" value="TolA/TonB C-terminal domain"/>
    <property type="match status" value="1"/>
</dbReference>
<evidence type="ECO:0000313" key="2">
    <source>
        <dbReference type="EMBL" id="OAG75970.1"/>
    </source>
</evidence>
<proteinExistence type="predicted"/>
<dbReference type="PATRIC" id="fig|178901.16.peg.1854"/>
<dbReference type="EMBL" id="LVHD01000018">
    <property type="protein sequence ID" value="OAG75970.1"/>
    <property type="molecule type" value="Genomic_DNA"/>
</dbReference>
<dbReference type="Proteomes" id="UP000077349">
    <property type="component" value="Unassembled WGS sequence"/>
</dbReference>
<evidence type="ECO:0000313" key="3">
    <source>
        <dbReference type="Proteomes" id="UP000077349"/>
    </source>
</evidence>
<dbReference type="AlphaFoldDB" id="A0A177G6P7"/>